<keyword evidence="8" id="KW-0539">Nucleus</keyword>
<keyword evidence="15" id="KW-1185">Reference proteome</keyword>
<evidence type="ECO:0000256" key="2">
    <source>
        <dbReference type="ARBA" id="ARBA00010205"/>
    </source>
</evidence>
<evidence type="ECO:0000313" key="14">
    <source>
        <dbReference type="EMBL" id="CAG9809407.1"/>
    </source>
</evidence>
<gene>
    <name evidence="14" type="ORF">CHIRRI_LOCUS12233</name>
</gene>
<feature type="active site" description="Proton donor/acceptor" evidence="9">
    <location>
        <position position="557"/>
    </location>
</feature>
<evidence type="ECO:0000256" key="10">
    <source>
        <dbReference type="PIRSR" id="PIRSR610347-2"/>
    </source>
</evidence>
<evidence type="ECO:0000256" key="6">
    <source>
        <dbReference type="ARBA" id="ARBA00022839"/>
    </source>
</evidence>
<feature type="site" description="Interaction with DNA" evidence="11">
    <location>
        <position position="580"/>
    </location>
</feature>
<dbReference type="Pfam" id="PF06087">
    <property type="entry name" value="Tyr-DNA_phospho"/>
    <property type="match status" value="1"/>
</dbReference>
<dbReference type="Proteomes" id="UP001153620">
    <property type="component" value="Chromosome 3"/>
</dbReference>
<evidence type="ECO:0000256" key="12">
    <source>
        <dbReference type="SAM" id="MobiDB-lite"/>
    </source>
</evidence>
<reference evidence="14" key="2">
    <citation type="submission" date="2022-10" db="EMBL/GenBank/DDBJ databases">
        <authorList>
            <consortium name="ENA_rothamsted_submissions"/>
            <consortium name="culmorum"/>
            <person name="King R."/>
        </authorList>
    </citation>
    <scope>NUCLEOTIDE SEQUENCE</scope>
</reference>
<dbReference type="GO" id="GO:0017005">
    <property type="term" value="F:3'-tyrosyl-DNA phosphodiesterase activity"/>
    <property type="evidence" value="ECO:0007669"/>
    <property type="project" value="TreeGrafter"/>
</dbReference>
<comment type="similarity">
    <text evidence="2">Belongs to the tyrosyl-DNA phosphodiesterase family.</text>
</comment>
<proteinExistence type="inferred from homology"/>
<dbReference type="GO" id="GO:0003690">
    <property type="term" value="F:double-stranded DNA binding"/>
    <property type="evidence" value="ECO:0007669"/>
    <property type="project" value="TreeGrafter"/>
</dbReference>
<feature type="region of interest" description="Disordered" evidence="12">
    <location>
        <begin position="77"/>
        <end position="196"/>
    </location>
</feature>
<dbReference type="GO" id="GO:0005634">
    <property type="term" value="C:nucleus"/>
    <property type="evidence" value="ECO:0007669"/>
    <property type="project" value="UniProtKB-SubCell"/>
</dbReference>
<feature type="active site" description="Nucleophile" evidence="9">
    <location>
        <position position="327"/>
    </location>
</feature>
<feature type="binding site" evidence="10">
    <location>
        <position position="559"/>
    </location>
    <ligand>
        <name>substrate</name>
    </ligand>
</feature>
<dbReference type="PANTHER" id="PTHR12415">
    <property type="entry name" value="TYROSYL-DNA PHOSPHODIESTERASE 1"/>
    <property type="match status" value="1"/>
</dbReference>
<evidence type="ECO:0000259" key="13">
    <source>
        <dbReference type="Pfam" id="PF10283"/>
    </source>
</evidence>
<dbReference type="Gene3D" id="3.30.870.10">
    <property type="entry name" value="Endonuclease Chain A"/>
    <property type="match status" value="2"/>
</dbReference>
<organism evidence="14 15">
    <name type="scientific">Chironomus riparius</name>
    <dbReference type="NCBI Taxonomy" id="315576"/>
    <lineage>
        <taxon>Eukaryota</taxon>
        <taxon>Metazoa</taxon>
        <taxon>Ecdysozoa</taxon>
        <taxon>Arthropoda</taxon>
        <taxon>Hexapoda</taxon>
        <taxon>Insecta</taxon>
        <taxon>Pterygota</taxon>
        <taxon>Neoptera</taxon>
        <taxon>Endopterygota</taxon>
        <taxon>Diptera</taxon>
        <taxon>Nematocera</taxon>
        <taxon>Chironomoidea</taxon>
        <taxon>Chironomidae</taxon>
        <taxon>Chironominae</taxon>
        <taxon>Chironomus</taxon>
    </lineage>
</organism>
<evidence type="ECO:0000256" key="4">
    <source>
        <dbReference type="ARBA" id="ARBA00022763"/>
    </source>
</evidence>
<evidence type="ECO:0000256" key="1">
    <source>
        <dbReference type="ARBA" id="ARBA00004123"/>
    </source>
</evidence>
<dbReference type="Pfam" id="PF10283">
    <property type="entry name" value="zf-CCHH"/>
    <property type="match status" value="1"/>
</dbReference>
<dbReference type="GO" id="GO:0004527">
    <property type="term" value="F:exonuclease activity"/>
    <property type="evidence" value="ECO:0007669"/>
    <property type="project" value="UniProtKB-KW"/>
</dbReference>
<dbReference type="GO" id="GO:0006281">
    <property type="term" value="P:DNA repair"/>
    <property type="evidence" value="ECO:0007669"/>
    <property type="project" value="UniProtKB-KW"/>
</dbReference>
<feature type="compositionally biased region" description="Polar residues" evidence="12">
    <location>
        <begin position="179"/>
        <end position="196"/>
    </location>
</feature>
<feature type="binding site" evidence="10">
    <location>
        <position position="329"/>
    </location>
    <ligand>
        <name>substrate</name>
    </ligand>
</feature>
<evidence type="ECO:0000313" key="15">
    <source>
        <dbReference type="Proteomes" id="UP001153620"/>
    </source>
</evidence>
<dbReference type="InterPro" id="IPR019406">
    <property type="entry name" value="APLF_PBZ"/>
</dbReference>
<dbReference type="SUPFAM" id="SSF56024">
    <property type="entry name" value="Phospholipase D/nuclease"/>
    <property type="match status" value="2"/>
</dbReference>
<dbReference type="OrthoDB" id="47785at2759"/>
<protein>
    <recommendedName>
        <fullName evidence="13">PBZ-type domain-containing protein</fullName>
    </recommendedName>
</protein>
<accession>A0A9N9S1B8</accession>
<keyword evidence="4" id="KW-0227">DNA damage</keyword>
<dbReference type="InterPro" id="IPR010347">
    <property type="entry name" value="Tdp1"/>
</dbReference>
<feature type="compositionally biased region" description="Polar residues" evidence="12">
    <location>
        <begin position="125"/>
        <end position="144"/>
    </location>
</feature>
<evidence type="ECO:0000256" key="5">
    <source>
        <dbReference type="ARBA" id="ARBA00022801"/>
    </source>
</evidence>
<name>A0A9N9S1B8_9DIPT</name>
<evidence type="ECO:0000256" key="3">
    <source>
        <dbReference type="ARBA" id="ARBA00022722"/>
    </source>
</evidence>
<keyword evidence="6" id="KW-0269">Exonuclease</keyword>
<dbReference type="EMBL" id="OU895879">
    <property type="protein sequence ID" value="CAG9809407.1"/>
    <property type="molecule type" value="Genomic_DNA"/>
</dbReference>
<comment type="subcellular location">
    <subcellularLocation>
        <location evidence="1">Nucleus</location>
    </subcellularLocation>
</comment>
<keyword evidence="3" id="KW-0540">Nuclease</keyword>
<keyword evidence="7" id="KW-0234">DNA repair</keyword>
<evidence type="ECO:0000256" key="11">
    <source>
        <dbReference type="PIRSR" id="PIRSR610347-3"/>
    </source>
</evidence>
<reference evidence="14" key="1">
    <citation type="submission" date="2022-01" db="EMBL/GenBank/DDBJ databases">
        <authorList>
            <person name="King R."/>
        </authorList>
    </citation>
    <scope>NUCLEOTIDE SEQUENCE</scope>
</reference>
<feature type="domain" description="PBZ-type" evidence="13">
    <location>
        <begin position="10"/>
        <end position="34"/>
    </location>
</feature>
<dbReference type="CDD" id="cd09193">
    <property type="entry name" value="PLDc_mTdp1_1"/>
    <property type="match status" value="1"/>
</dbReference>
<evidence type="ECO:0000256" key="7">
    <source>
        <dbReference type="ARBA" id="ARBA00023204"/>
    </source>
</evidence>
<feature type="compositionally biased region" description="Basic and acidic residues" evidence="12">
    <location>
        <begin position="145"/>
        <end position="173"/>
    </location>
</feature>
<evidence type="ECO:0000256" key="9">
    <source>
        <dbReference type="PIRSR" id="PIRSR610347-1"/>
    </source>
</evidence>
<keyword evidence="5" id="KW-0378">Hydrolase</keyword>
<dbReference type="PANTHER" id="PTHR12415:SF0">
    <property type="entry name" value="TYROSYL-DNA PHOSPHODIESTERASE 1"/>
    <property type="match status" value="1"/>
</dbReference>
<evidence type="ECO:0000256" key="8">
    <source>
        <dbReference type="ARBA" id="ARBA00023242"/>
    </source>
</evidence>
<feature type="compositionally biased region" description="Basic and acidic residues" evidence="12">
    <location>
        <begin position="87"/>
        <end position="101"/>
    </location>
</feature>
<dbReference type="AlphaFoldDB" id="A0A9N9S1B8"/>
<dbReference type="GO" id="GO:0003697">
    <property type="term" value="F:single-stranded DNA binding"/>
    <property type="evidence" value="ECO:0007669"/>
    <property type="project" value="TreeGrafter"/>
</dbReference>
<sequence>MDKRKMQSPRPACRYGKGCFRLNPYHFVEYSHPHLEKIIEAGKNPQTDEYDIPEEFSLSQDKIVEQLKILEVKMKEQDVQKPSAKIRKCDDDSHETKKDIKPAPPMSPKVNSTQRNKIDIKDEPSTSQSPKAISSPRASLSNLQKKQDTKDTLQSFFKERAENFKTKDPKDMRAPSPTIDLTAQSSQKPQEVKTPNYNDAQLDAAMKKYLHVIMPKGQMAEKLKNAAPYNIFLTTVTDSKPTHTDPLSVTFLELLDPSLGELESSVQFNFMVEIGWLLAQYTFAKCRHLPLTIFYGSDEPGITEISKKMPNITAIKVNIPTPIGCHHTKMMFLFYKDQSMRIVISTANLYEEDWHNRVQGMWISDRLPSLPEELSHVNNGESVTHFREDLMRYLMAYNLPKLQPIIARVRRTDFSAVNVFFVGSTPGTHQESGQGIRFGHLRVQHLLSKHSAPIDQNCPVIVQASSIGSLGPTPSTYLLGEIANSFSKDSAPIGIRKIPSVKLIYPSLNNVLNSHDEIMGGGCLPYDGKINERQLWLKDYLYQWKCSSRDRNKAMPHIKCYCRYSDRGLYWFLLTSANISRSAWGSINKSSKLNTALRINSYEAGVLFCPRIILNKDRFPMNESQQKDDTPIFKLPYDLPPVKYGSDDVPYCTDYLKSYLIKRGMPV</sequence>